<dbReference type="GO" id="GO:0005634">
    <property type="term" value="C:nucleus"/>
    <property type="evidence" value="ECO:0007669"/>
    <property type="project" value="UniProtKB-SubCell"/>
</dbReference>
<dbReference type="PANTHER" id="PTHR23235">
    <property type="entry name" value="KRUEPPEL-LIKE TRANSCRIPTION FACTOR"/>
    <property type="match status" value="1"/>
</dbReference>
<feature type="domain" description="C2H2-type" evidence="11">
    <location>
        <begin position="406"/>
        <end position="433"/>
    </location>
</feature>
<keyword evidence="12" id="KW-1185">Reference proteome</keyword>
<protein>
    <submittedName>
        <fullName evidence="13">MDS1 and EVI1 complex locus protein EVI1</fullName>
    </submittedName>
</protein>
<evidence type="ECO:0000313" key="13">
    <source>
        <dbReference type="WBParaSite" id="TREG1_103070.1"/>
    </source>
</evidence>
<dbReference type="GO" id="GO:0008270">
    <property type="term" value="F:zinc ion binding"/>
    <property type="evidence" value="ECO:0007669"/>
    <property type="project" value="UniProtKB-KW"/>
</dbReference>
<evidence type="ECO:0000256" key="1">
    <source>
        <dbReference type="ARBA" id="ARBA00004123"/>
    </source>
</evidence>
<keyword evidence="2" id="KW-0479">Metal-binding</keyword>
<dbReference type="PROSITE" id="PS50157">
    <property type="entry name" value="ZINC_FINGER_C2H2_2"/>
    <property type="match status" value="3"/>
</dbReference>
<keyword evidence="4 9" id="KW-0863">Zinc-finger</keyword>
<evidence type="ECO:0000256" key="3">
    <source>
        <dbReference type="ARBA" id="ARBA00022737"/>
    </source>
</evidence>
<dbReference type="FunFam" id="3.30.160.60:FF:001732">
    <property type="entry name" value="Zgc:162936"/>
    <property type="match status" value="1"/>
</dbReference>
<dbReference type="PANTHER" id="PTHR23235:SF120">
    <property type="entry name" value="KRUPPEL-LIKE FACTOR 15"/>
    <property type="match status" value="1"/>
</dbReference>
<dbReference type="GO" id="GO:0000981">
    <property type="term" value="F:DNA-binding transcription factor activity, RNA polymerase II-specific"/>
    <property type="evidence" value="ECO:0007669"/>
    <property type="project" value="TreeGrafter"/>
</dbReference>
<evidence type="ECO:0000259" key="11">
    <source>
        <dbReference type="PROSITE" id="PS50157"/>
    </source>
</evidence>
<dbReference type="AlphaFoldDB" id="A0AA85ITV9"/>
<dbReference type="GO" id="GO:0000978">
    <property type="term" value="F:RNA polymerase II cis-regulatory region sequence-specific DNA binding"/>
    <property type="evidence" value="ECO:0007669"/>
    <property type="project" value="TreeGrafter"/>
</dbReference>
<name>A0AA85ITV9_TRIRE</name>
<evidence type="ECO:0000256" key="2">
    <source>
        <dbReference type="ARBA" id="ARBA00022723"/>
    </source>
</evidence>
<keyword evidence="3" id="KW-0677">Repeat</keyword>
<dbReference type="GO" id="GO:0045893">
    <property type="term" value="P:positive regulation of DNA-templated transcription"/>
    <property type="evidence" value="ECO:0007669"/>
    <property type="project" value="UniProtKB-ARBA"/>
</dbReference>
<evidence type="ECO:0000256" key="4">
    <source>
        <dbReference type="ARBA" id="ARBA00022771"/>
    </source>
</evidence>
<dbReference type="Proteomes" id="UP000050795">
    <property type="component" value="Unassembled WGS sequence"/>
</dbReference>
<dbReference type="InterPro" id="IPR036236">
    <property type="entry name" value="Znf_C2H2_sf"/>
</dbReference>
<feature type="compositionally biased region" description="Basic residues" evidence="10">
    <location>
        <begin position="432"/>
        <end position="453"/>
    </location>
</feature>
<accession>A0AA85ITV9</accession>
<keyword evidence="8" id="KW-0539">Nucleus</keyword>
<feature type="domain" description="C2H2-type" evidence="11">
    <location>
        <begin position="377"/>
        <end position="405"/>
    </location>
</feature>
<keyword evidence="7" id="KW-0804">Transcription</keyword>
<keyword evidence="5" id="KW-0862">Zinc</keyword>
<dbReference type="Pfam" id="PF00096">
    <property type="entry name" value="zf-C2H2"/>
    <property type="match status" value="3"/>
</dbReference>
<dbReference type="FunFam" id="3.30.160.60:FF:000112">
    <property type="entry name" value="Mds1 and evi1 complex locus protein"/>
    <property type="match status" value="1"/>
</dbReference>
<evidence type="ECO:0000256" key="7">
    <source>
        <dbReference type="ARBA" id="ARBA00023163"/>
    </source>
</evidence>
<sequence length="489" mass="56019">MVSEDFIKTPSEMQFPQPVPLDLSCHSLIMNGSINMITTPSPPPPQLPVKPINDMPQAFSSRQSFNNSHVGLINPAVSQSTSETTNFKSDSYQLTEGLTCPQSGIIEDNNTCSFQTPLEAFQLFCSSRRSHLKSPDFHSAPVVIPRPEQLLALTMLQNPSYSESIQHFKNVPFSNLFPSLSYLNDYRFFNPINSYPNSHHHRCDLVSTYLKMLERSKNYLKSFISNLNSTGINNNNNSGNSYNDCNLSYETTTKWLLSLRKTALAEDTSAEFRNPIKTKVSQTTLKSHFNNKCGDGDSNKHNKNKINTDDKDNEALSHVFNVFTSDNLKVQTISTSSYTNQLSPKRERYSCHFCGKLFPRSANLTRHIRTHTGEQPYKCIHCPRSFSISSNLQRHIRNIHQKERPFHCSVCLKRFGQRANLERHIRNHLISKHHHHHHHNHNHKIPPHQHQHSHSTQQNYPPSTSRQHCRHSSPELNTSLTSKCLYKVE</sequence>
<evidence type="ECO:0000256" key="6">
    <source>
        <dbReference type="ARBA" id="ARBA00023015"/>
    </source>
</evidence>
<reference evidence="12" key="1">
    <citation type="submission" date="2022-06" db="EMBL/GenBank/DDBJ databases">
        <authorList>
            <person name="Berger JAMES D."/>
            <person name="Berger JAMES D."/>
        </authorList>
    </citation>
    <scope>NUCLEOTIDE SEQUENCE [LARGE SCALE GENOMIC DNA]</scope>
</reference>
<dbReference type="FunFam" id="3.30.160.60:FF:001289">
    <property type="entry name" value="Zinc finger protein 574"/>
    <property type="match status" value="1"/>
</dbReference>
<feature type="region of interest" description="Disordered" evidence="10">
    <location>
        <begin position="432"/>
        <end position="476"/>
    </location>
</feature>
<dbReference type="WBParaSite" id="TREG1_103070.1">
    <property type="protein sequence ID" value="TREG1_103070.1"/>
    <property type="gene ID" value="TREG1_103070"/>
</dbReference>
<evidence type="ECO:0000256" key="10">
    <source>
        <dbReference type="SAM" id="MobiDB-lite"/>
    </source>
</evidence>
<dbReference type="SMART" id="SM00355">
    <property type="entry name" value="ZnF_C2H2"/>
    <property type="match status" value="3"/>
</dbReference>
<dbReference type="SUPFAM" id="SSF57667">
    <property type="entry name" value="beta-beta-alpha zinc fingers"/>
    <property type="match status" value="1"/>
</dbReference>
<keyword evidence="6" id="KW-0805">Transcription regulation</keyword>
<dbReference type="GO" id="GO:0005694">
    <property type="term" value="C:chromosome"/>
    <property type="evidence" value="ECO:0007669"/>
    <property type="project" value="UniProtKB-ARBA"/>
</dbReference>
<dbReference type="InterPro" id="IPR013087">
    <property type="entry name" value="Znf_C2H2_type"/>
</dbReference>
<evidence type="ECO:0000256" key="8">
    <source>
        <dbReference type="ARBA" id="ARBA00023242"/>
    </source>
</evidence>
<evidence type="ECO:0000256" key="9">
    <source>
        <dbReference type="PROSITE-ProRule" id="PRU00042"/>
    </source>
</evidence>
<feature type="domain" description="C2H2-type" evidence="11">
    <location>
        <begin position="349"/>
        <end position="376"/>
    </location>
</feature>
<comment type="subcellular location">
    <subcellularLocation>
        <location evidence="1">Nucleus</location>
    </subcellularLocation>
</comment>
<dbReference type="PROSITE" id="PS00028">
    <property type="entry name" value="ZINC_FINGER_C2H2_1"/>
    <property type="match status" value="3"/>
</dbReference>
<evidence type="ECO:0000256" key="5">
    <source>
        <dbReference type="ARBA" id="ARBA00022833"/>
    </source>
</evidence>
<dbReference type="Gene3D" id="3.30.160.60">
    <property type="entry name" value="Classic Zinc Finger"/>
    <property type="match status" value="3"/>
</dbReference>
<evidence type="ECO:0000313" key="12">
    <source>
        <dbReference type="Proteomes" id="UP000050795"/>
    </source>
</evidence>
<organism evidence="12 13">
    <name type="scientific">Trichobilharzia regenti</name>
    <name type="common">Nasal bird schistosome</name>
    <dbReference type="NCBI Taxonomy" id="157069"/>
    <lineage>
        <taxon>Eukaryota</taxon>
        <taxon>Metazoa</taxon>
        <taxon>Spiralia</taxon>
        <taxon>Lophotrochozoa</taxon>
        <taxon>Platyhelminthes</taxon>
        <taxon>Trematoda</taxon>
        <taxon>Digenea</taxon>
        <taxon>Strigeidida</taxon>
        <taxon>Schistosomatoidea</taxon>
        <taxon>Schistosomatidae</taxon>
        <taxon>Trichobilharzia</taxon>
    </lineage>
</organism>
<proteinExistence type="predicted"/>
<reference evidence="13" key="2">
    <citation type="submission" date="2023-11" db="UniProtKB">
        <authorList>
            <consortium name="WormBaseParasite"/>
        </authorList>
    </citation>
    <scope>IDENTIFICATION</scope>
</reference>